<name>A0A8B7SSV2_HIPAR</name>
<proteinExistence type="predicted"/>
<keyword evidence="2" id="KW-1185">Reference proteome</keyword>
<organism evidence="2 4">
    <name type="scientific">Hipposideros armiger</name>
    <name type="common">Great Himalayan leaf-nosed bat</name>
    <dbReference type="NCBI Taxonomy" id="186990"/>
    <lineage>
        <taxon>Eukaryota</taxon>
        <taxon>Metazoa</taxon>
        <taxon>Chordata</taxon>
        <taxon>Craniata</taxon>
        <taxon>Vertebrata</taxon>
        <taxon>Euteleostomi</taxon>
        <taxon>Mammalia</taxon>
        <taxon>Eutheria</taxon>
        <taxon>Laurasiatheria</taxon>
        <taxon>Chiroptera</taxon>
        <taxon>Yinpterochiroptera</taxon>
        <taxon>Rhinolophoidea</taxon>
        <taxon>Hipposideridae</taxon>
        <taxon>Hipposideros</taxon>
    </lineage>
</organism>
<feature type="compositionally biased region" description="Basic and acidic residues" evidence="1">
    <location>
        <begin position="314"/>
        <end position="331"/>
    </location>
</feature>
<dbReference type="RefSeq" id="XP_019515828.1">
    <property type="nucleotide sequence ID" value="XM_019660283.1"/>
</dbReference>
<feature type="compositionally biased region" description="Low complexity" evidence="1">
    <location>
        <begin position="414"/>
        <end position="426"/>
    </location>
</feature>
<evidence type="ECO:0000313" key="4">
    <source>
        <dbReference type="RefSeq" id="XP_019515829.1"/>
    </source>
</evidence>
<feature type="region of interest" description="Disordered" evidence="1">
    <location>
        <begin position="1"/>
        <end position="139"/>
    </location>
</feature>
<dbReference type="OrthoDB" id="10674818at2759"/>
<feature type="compositionally biased region" description="Low complexity" evidence="1">
    <location>
        <begin position="271"/>
        <end position="293"/>
    </location>
</feature>
<evidence type="ECO:0000313" key="2">
    <source>
        <dbReference type="Proteomes" id="UP000694851"/>
    </source>
</evidence>
<feature type="region of interest" description="Disordered" evidence="1">
    <location>
        <begin position="213"/>
        <end position="470"/>
    </location>
</feature>
<feature type="compositionally biased region" description="Low complexity" evidence="1">
    <location>
        <begin position="383"/>
        <end position="398"/>
    </location>
</feature>
<evidence type="ECO:0000313" key="3">
    <source>
        <dbReference type="RefSeq" id="XP_019515828.1"/>
    </source>
</evidence>
<accession>A0A8B7SSV2</accession>
<evidence type="ECO:0000313" key="5">
    <source>
        <dbReference type="RefSeq" id="XP_019515830.1"/>
    </source>
</evidence>
<dbReference type="RefSeq" id="XP_019515829.1">
    <property type="nucleotide sequence ID" value="XM_019660284.1"/>
</dbReference>
<dbReference type="RefSeq" id="XP_019515830.1">
    <property type="nucleotide sequence ID" value="XM_019660285.1"/>
</dbReference>
<protein>
    <submittedName>
        <fullName evidence="3 4">Collagen alpha-1(III) chain-like isoform X1</fullName>
    </submittedName>
</protein>
<dbReference type="KEGG" id="hai:109392122"/>
<feature type="compositionally biased region" description="Basic and acidic residues" evidence="1">
    <location>
        <begin position="294"/>
        <end position="306"/>
    </location>
</feature>
<dbReference type="GeneID" id="109392122"/>
<evidence type="ECO:0000256" key="1">
    <source>
        <dbReference type="SAM" id="MobiDB-lite"/>
    </source>
</evidence>
<gene>
    <name evidence="3 4 5" type="primary">LOC109392122</name>
</gene>
<sequence>MAASQDHSSGPVPGPDQEPREPKPWPGPGLAWLPLQCQAFPSEPRSWAEMAGGPGLLPGSRPASQAPGQGRVAPCNHRCPGWPGQAGSPGQENGQHAALLWPEYPAGKGRMPRPPGASLDSSPIPGGQRGSKALGISLPPGAPASPLPLPLQTSAQWRWVPLPSPICPALCLHPVSRGGTSAGLDSSSLSKRGSTPVLILRDASLLCPRKGRVSAGAAGGRLSRTREETPFKPRSRSSPGAVVGRSCPAAPDNSVPRLRGPPLILQRTPTAAAQLPRRSLLPPRAGPRLGPATGRREGKREEKDTDGGTGAGEPAREGARASERKSERRGPSEGSQWPGARRGRRRGGRPTSPAAPAVPARQADPPARSLSPRHDARWLPTSAAGAPSSRNARAAPAGQRPQLRIRGGARRGSRPSTAPTSRTTPGWFPPCPRPQFPSRWNRDQVRTGAIRASARPPSWSQLLEQPASLA</sequence>
<dbReference type="Proteomes" id="UP000694851">
    <property type="component" value="Unplaced"/>
</dbReference>
<dbReference type="AlphaFoldDB" id="A0A8B7SSV2"/>
<reference evidence="3 4" key="1">
    <citation type="submission" date="2025-04" db="UniProtKB">
        <authorList>
            <consortium name="RefSeq"/>
        </authorList>
    </citation>
    <scope>IDENTIFICATION</scope>
    <source>
        <tissue evidence="3 4">Muscle</tissue>
    </source>
</reference>